<organism evidence="2 3">
    <name type="scientific">Dryococelus australis</name>
    <dbReference type="NCBI Taxonomy" id="614101"/>
    <lineage>
        <taxon>Eukaryota</taxon>
        <taxon>Metazoa</taxon>
        <taxon>Ecdysozoa</taxon>
        <taxon>Arthropoda</taxon>
        <taxon>Hexapoda</taxon>
        <taxon>Insecta</taxon>
        <taxon>Pterygota</taxon>
        <taxon>Neoptera</taxon>
        <taxon>Polyneoptera</taxon>
        <taxon>Phasmatodea</taxon>
        <taxon>Verophasmatodea</taxon>
        <taxon>Anareolatae</taxon>
        <taxon>Phasmatidae</taxon>
        <taxon>Eurycanthinae</taxon>
        <taxon>Dryococelus</taxon>
    </lineage>
</organism>
<feature type="compositionally biased region" description="Polar residues" evidence="1">
    <location>
        <begin position="13"/>
        <end position="23"/>
    </location>
</feature>
<feature type="region of interest" description="Disordered" evidence="1">
    <location>
        <begin position="1"/>
        <end position="38"/>
    </location>
</feature>
<evidence type="ECO:0000256" key="1">
    <source>
        <dbReference type="SAM" id="MobiDB-lite"/>
    </source>
</evidence>
<evidence type="ECO:0000313" key="2">
    <source>
        <dbReference type="EMBL" id="KAJ8879029.1"/>
    </source>
</evidence>
<dbReference type="EMBL" id="JARBHB010000007">
    <property type="protein sequence ID" value="KAJ8879029.1"/>
    <property type="molecule type" value="Genomic_DNA"/>
</dbReference>
<proteinExistence type="predicted"/>
<feature type="region of interest" description="Disordered" evidence="1">
    <location>
        <begin position="370"/>
        <end position="407"/>
    </location>
</feature>
<feature type="region of interest" description="Disordered" evidence="1">
    <location>
        <begin position="152"/>
        <end position="174"/>
    </location>
</feature>
<keyword evidence="3" id="KW-1185">Reference proteome</keyword>
<comment type="caution">
    <text evidence="2">The sequence shown here is derived from an EMBL/GenBank/DDBJ whole genome shotgun (WGS) entry which is preliminary data.</text>
</comment>
<gene>
    <name evidence="2" type="ORF">PR048_019635</name>
</gene>
<protein>
    <submittedName>
        <fullName evidence="2">Uncharacterized protein</fullName>
    </submittedName>
</protein>
<feature type="compositionally biased region" description="Polar residues" evidence="1">
    <location>
        <begin position="372"/>
        <end position="381"/>
    </location>
</feature>
<reference evidence="2 3" key="1">
    <citation type="submission" date="2023-02" db="EMBL/GenBank/DDBJ databases">
        <title>LHISI_Scaffold_Assembly.</title>
        <authorList>
            <person name="Stuart O.P."/>
            <person name="Cleave R."/>
            <person name="Magrath M.J.L."/>
            <person name="Mikheyev A.S."/>
        </authorList>
    </citation>
    <scope>NUCLEOTIDE SEQUENCE [LARGE SCALE GENOMIC DNA]</scope>
    <source>
        <strain evidence="2">Daus_M_001</strain>
        <tissue evidence="2">Leg muscle</tissue>
    </source>
</reference>
<sequence>MKVREKRKIPEKTLQSTASSGTIPTCEGPVARPGIEPGSPWWEASVLTAQPPCGPESCKWVPKTGRTVETSPQREQAELGARYLEERLGILSDKTSGAPAAARIVSYRTARSSLPVRFPRTEGSSFTCHALKFPNRFKGGRKRRTQESTITARQSAKGYSTHLAGPTAQRPAVGASTQSPWCGYVAPFTVRGTTELPGQPAAVLVRQPRPEAYPTLLLQLHKTIDQCFGRWLTRCKHRSIISHTCSTGEKSGYLTGQGMESTSWSLHYPLRRQTLLRLLSALILKRGPSENTDFTILLLNIDIPGTFDNVSKANGAVDTARKAREIAKLSQGVPILPCGSGLLSPREQAALQRRLSIPVPGIVPFGLRHSLASDSQTNPNHSQKRLYRSRSHPSKAKHQSVRIHGYPPTPRHLTELLHPYPSQYLFDGSIEDFVVIAAEEVDGTVASVDDCASLVAVDAGSDVGVTAEEVDGTIPIRNDGTELVEVDDAIHQTTQDPPIQEIYSEGRGDDEKTKEFPVLSPCPWNHLDHTTQHAYHLQTYEMHGLRWDEENIPYEGIPPMAGFAPYCSECTDRLKVQKCMCSNVRRSWRYRSARTCSTVWKLEPTMLVCGLKAYLMCVQRYV</sequence>
<feature type="compositionally biased region" description="Basic residues" evidence="1">
    <location>
        <begin position="382"/>
        <end position="401"/>
    </location>
</feature>
<name>A0ABQ9H411_9NEOP</name>
<dbReference type="Proteomes" id="UP001159363">
    <property type="component" value="Chromosome 6"/>
</dbReference>
<accession>A0ABQ9H411</accession>
<evidence type="ECO:0000313" key="3">
    <source>
        <dbReference type="Proteomes" id="UP001159363"/>
    </source>
</evidence>